<keyword evidence="5" id="KW-1185">Reference proteome</keyword>
<dbReference type="Pfam" id="PF16916">
    <property type="entry name" value="ZT_dimer"/>
    <property type="match status" value="1"/>
</dbReference>
<keyword evidence="2" id="KW-0864">Zinc transport</keyword>
<dbReference type="SUPFAM" id="SSF160240">
    <property type="entry name" value="Cation efflux protein cytoplasmic domain-like"/>
    <property type="match status" value="1"/>
</dbReference>
<name>A0A8R1IWG3_CAEJA</name>
<organism evidence="4 5">
    <name type="scientific">Caenorhabditis japonica</name>
    <dbReference type="NCBI Taxonomy" id="281687"/>
    <lineage>
        <taxon>Eukaryota</taxon>
        <taxon>Metazoa</taxon>
        <taxon>Ecdysozoa</taxon>
        <taxon>Nematoda</taxon>
        <taxon>Chromadorea</taxon>
        <taxon>Rhabditida</taxon>
        <taxon>Rhabditina</taxon>
        <taxon>Rhabditomorpha</taxon>
        <taxon>Rhabditoidea</taxon>
        <taxon>Rhabditidae</taxon>
        <taxon>Peloderinae</taxon>
        <taxon>Caenorhabditis</taxon>
    </lineage>
</organism>
<dbReference type="PANTHER" id="PTHR11562">
    <property type="entry name" value="CATION EFFLUX PROTEIN/ ZINC TRANSPORTER"/>
    <property type="match status" value="1"/>
</dbReference>
<evidence type="ECO:0000313" key="5">
    <source>
        <dbReference type="Proteomes" id="UP000005237"/>
    </source>
</evidence>
<evidence type="ECO:0000256" key="2">
    <source>
        <dbReference type="ARBA" id="ARBA00022906"/>
    </source>
</evidence>
<evidence type="ECO:0000256" key="1">
    <source>
        <dbReference type="ARBA" id="ARBA00008873"/>
    </source>
</evidence>
<keyword evidence="2" id="KW-0406">Ion transport</keyword>
<evidence type="ECO:0000259" key="3">
    <source>
        <dbReference type="Pfam" id="PF16916"/>
    </source>
</evidence>
<dbReference type="GO" id="GO:0005886">
    <property type="term" value="C:plasma membrane"/>
    <property type="evidence" value="ECO:0007669"/>
    <property type="project" value="TreeGrafter"/>
</dbReference>
<keyword evidence="2" id="KW-0813">Transport</keyword>
<dbReference type="InterPro" id="IPR027470">
    <property type="entry name" value="Cation_efflux_CTD"/>
</dbReference>
<protein>
    <recommendedName>
        <fullName evidence="3">Cation efflux protein cytoplasmic domain-containing protein</fullName>
    </recommendedName>
</protein>
<proteinExistence type="inferred from homology"/>
<reference evidence="4" key="2">
    <citation type="submission" date="2022-06" db="UniProtKB">
        <authorList>
            <consortium name="EnsemblMetazoa"/>
        </authorList>
    </citation>
    <scope>IDENTIFICATION</scope>
    <source>
        <strain evidence="4">DF5081</strain>
    </source>
</reference>
<feature type="domain" description="Cation efflux protein cytoplasmic" evidence="3">
    <location>
        <begin position="5"/>
        <end position="78"/>
    </location>
</feature>
<accession>A0A8R1IWG3</accession>
<evidence type="ECO:0000313" key="4">
    <source>
        <dbReference type="EnsemblMetazoa" id="CJA42502.1"/>
    </source>
</evidence>
<comment type="similarity">
    <text evidence="1">Belongs to the cation diffusion facilitator (CDF) transporter (TC 2.A.4) family. SLC30A subfamily.</text>
</comment>
<reference evidence="5" key="1">
    <citation type="submission" date="2010-08" db="EMBL/GenBank/DDBJ databases">
        <authorList>
            <consortium name="Caenorhabditis japonica Sequencing Consortium"/>
            <person name="Wilson R.K."/>
        </authorList>
    </citation>
    <scope>NUCLEOTIDE SEQUENCE [LARGE SCALE GENOMIC DNA]</scope>
    <source>
        <strain evidence="5">DF5081</strain>
    </source>
</reference>
<sequence>MEGAPSNIKVNEVQDMLSSIQHVIEVHDLHVWTISSDFPSLSCHIVVNDIQNSAVVLKKAERILEEQFKIKHTTIQVDGPETQCDIEEH</sequence>
<dbReference type="Gene3D" id="3.30.70.1350">
    <property type="entry name" value="Cation efflux protein, cytoplasmic domain"/>
    <property type="match status" value="1"/>
</dbReference>
<dbReference type="PANTHER" id="PTHR11562:SF17">
    <property type="entry name" value="RE54080P-RELATED"/>
    <property type="match status" value="1"/>
</dbReference>
<keyword evidence="2" id="KW-0862">Zinc</keyword>
<dbReference type="GO" id="GO:0005385">
    <property type="term" value="F:zinc ion transmembrane transporter activity"/>
    <property type="evidence" value="ECO:0007669"/>
    <property type="project" value="TreeGrafter"/>
</dbReference>
<dbReference type="Proteomes" id="UP000005237">
    <property type="component" value="Unassembled WGS sequence"/>
</dbReference>
<dbReference type="InterPro" id="IPR036837">
    <property type="entry name" value="Cation_efflux_CTD_sf"/>
</dbReference>
<dbReference type="InterPro" id="IPR050681">
    <property type="entry name" value="CDF/SLC30A"/>
</dbReference>
<dbReference type="AlphaFoldDB" id="A0A8R1IWG3"/>
<dbReference type="EnsemblMetazoa" id="CJA42502.1">
    <property type="protein sequence ID" value="CJA42502.1"/>
    <property type="gene ID" value="WBGene00218350"/>
</dbReference>